<gene>
    <name evidence="1" type="ORF">CABS02_13796</name>
</gene>
<comment type="caution">
    <text evidence="1">The sequence shown here is derived from an EMBL/GenBank/DDBJ whole genome shotgun (WGS) entry which is preliminary data.</text>
</comment>
<protein>
    <submittedName>
        <fullName evidence="1">Uncharacterized protein</fullName>
    </submittedName>
</protein>
<accession>A0A9P9X266</accession>
<evidence type="ECO:0000313" key="1">
    <source>
        <dbReference type="EMBL" id="KAI3532651.1"/>
    </source>
</evidence>
<dbReference type="InterPro" id="IPR002110">
    <property type="entry name" value="Ankyrin_rpt"/>
</dbReference>
<dbReference type="AlphaFoldDB" id="A0A9P9X266"/>
<dbReference type="OrthoDB" id="4830881at2759"/>
<dbReference type="SUPFAM" id="SSF48403">
    <property type="entry name" value="Ankyrin repeat"/>
    <property type="match status" value="1"/>
</dbReference>
<keyword evidence="2" id="KW-1185">Reference proteome</keyword>
<dbReference type="Gene3D" id="1.25.40.20">
    <property type="entry name" value="Ankyrin repeat-containing domain"/>
    <property type="match status" value="1"/>
</dbReference>
<dbReference type="InterPro" id="IPR036770">
    <property type="entry name" value="Ankyrin_rpt-contain_sf"/>
</dbReference>
<organism evidence="1 2">
    <name type="scientific">Colletotrichum abscissum</name>
    <dbReference type="NCBI Taxonomy" id="1671311"/>
    <lineage>
        <taxon>Eukaryota</taxon>
        <taxon>Fungi</taxon>
        <taxon>Dikarya</taxon>
        <taxon>Ascomycota</taxon>
        <taxon>Pezizomycotina</taxon>
        <taxon>Sordariomycetes</taxon>
        <taxon>Hypocreomycetidae</taxon>
        <taxon>Glomerellales</taxon>
        <taxon>Glomerellaceae</taxon>
        <taxon>Colletotrichum</taxon>
        <taxon>Colletotrichum acutatum species complex</taxon>
    </lineage>
</organism>
<proteinExistence type="predicted"/>
<sequence>MCSLKSLATEIVIQVIDSIDDTPSVSRLSRTSRHLHFVVNPILYRRAIADPTALAWAVSHDRPDVVHGILGHQADPHRFAASFELNILLHQALVHGSFKTANALLDLGADVVYSSDSQQRSSCQKTTDWLANGTCPLLGSLALAASSRFHIGFWYDPNCGYSSERHFWDWKKMAMEKILKKLAAPVCRDQHMIACEPDLNEYQRELDYALIEAAKADAHSLEVMEFLLKAGADIGSEANSHIVGQAWYNALDEEVPSLFRSKVEFLIQHGVDRTRVWSPLEGLQTPMQFILKKLHRCCRYTTDGSLSIPKALYFMDFLASRGCLRWPKVTDMSMDHNGNTHPLIPNFGGYEAGSQELNFIFSDTDVSIQPLQQALRQHILQQVLPLAERRMAPLPLPLTVMRLDDLYEAWVCGSNDLV</sequence>
<dbReference type="Proteomes" id="UP001056436">
    <property type="component" value="Unassembled WGS sequence"/>
</dbReference>
<evidence type="ECO:0000313" key="2">
    <source>
        <dbReference type="Proteomes" id="UP001056436"/>
    </source>
</evidence>
<name>A0A9P9X266_9PEZI</name>
<dbReference type="EMBL" id="SDAQ01000166">
    <property type="protein sequence ID" value="KAI3532651.1"/>
    <property type="molecule type" value="Genomic_DNA"/>
</dbReference>
<reference evidence="1" key="1">
    <citation type="submission" date="2019-01" db="EMBL/GenBank/DDBJ databases">
        <title>Colletotrichum abscissum LGMF1257.</title>
        <authorList>
            <person name="Baroncelli R."/>
        </authorList>
    </citation>
    <scope>NUCLEOTIDE SEQUENCE</scope>
    <source>
        <strain evidence="1">Ca142</strain>
    </source>
</reference>
<dbReference type="SMART" id="SM00248">
    <property type="entry name" value="ANK"/>
    <property type="match status" value="3"/>
</dbReference>